<dbReference type="PANTHER" id="PTHR21240">
    <property type="entry name" value="2-AMINO-3-CARBOXYLMUCONATE-6-SEMIALDEHYDE DECARBOXYLASE"/>
    <property type="match status" value="1"/>
</dbReference>
<dbReference type="Proteomes" id="UP000774570">
    <property type="component" value="Unassembled WGS sequence"/>
</dbReference>
<reference evidence="3 4" key="1">
    <citation type="submission" date="2021-07" db="EMBL/GenBank/DDBJ databases">
        <title>Actinomadura sp. PM05-2 isolated from lichen.</title>
        <authorList>
            <person name="Somphong A."/>
            <person name="Phongsopitanun W."/>
            <person name="Tanasupawat S."/>
            <person name="Peongsungnone V."/>
        </authorList>
    </citation>
    <scope>NUCLEOTIDE SEQUENCE [LARGE SCALE GENOMIC DNA]</scope>
    <source>
        <strain evidence="3 4">PM05-2</strain>
    </source>
</reference>
<feature type="domain" description="Amidohydrolase-related" evidence="2">
    <location>
        <begin position="5"/>
        <end position="282"/>
    </location>
</feature>
<comment type="caution">
    <text evidence="3">The sequence shown here is derived from an EMBL/GenBank/DDBJ whole genome shotgun (WGS) entry which is preliminary data.</text>
</comment>
<evidence type="ECO:0000313" key="3">
    <source>
        <dbReference type="EMBL" id="MBW8483154.1"/>
    </source>
</evidence>
<dbReference type="InterPro" id="IPR032465">
    <property type="entry name" value="ACMSD"/>
</dbReference>
<dbReference type="SUPFAM" id="SSF51556">
    <property type="entry name" value="Metallo-dependent hydrolases"/>
    <property type="match status" value="1"/>
</dbReference>
<protein>
    <submittedName>
        <fullName evidence="3">Amidohydrolase</fullName>
    </submittedName>
</protein>
<dbReference type="InterPro" id="IPR032466">
    <property type="entry name" value="Metal_Hydrolase"/>
</dbReference>
<dbReference type="RefSeq" id="WP_220166159.1">
    <property type="nucleotide sequence ID" value="NZ_JAIBOA010000006.1"/>
</dbReference>
<dbReference type="InterPro" id="IPR006680">
    <property type="entry name" value="Amidohydro-rel"/>
</dbReference>
<keyword evidence="1" id="KW-0456">Lyase</keyword>
<dbReference type="PANTHER" id="PTHR21240:SF28">
    <property type="entry name" value="ISO-OROTATE DECARBOXYLASE (EUROFUNG)"/>
    <property type="match status" value="1"/>
</dbReference>
<evidence type="ECO:0000259" key="2">
    <source>
        <dbReference type="Pfam" id="PF04909"/>
    </source>
</evidence>
<dbReference type="Gene3D" id="3.20.20.140">
    <property type="entry name" value="Metal-dependent hydrolases"/>
    <property type="match status" value="1"/>
</dbReference>
<proteinExistence type="predicted"/>
<keyword evidence="4" id="KW-1185">Reference proteome</keyword>
<dbReference type="Pfam" id="PF04909">
    <property type="entry name" value="Amidohydro_2"/>
    <property type="match status" value="1"/>
</dbReference>
<dbReference type="EMBL" id="JAIBOA010000006">
    <property type="protein sequence ID" value="MBW8483154.1"/>
    <property type="molecule type" value="Genomic_DNA"/>
</dbReference>
<gene>
    <name evidence="3" type="ORF">K1Y72_12290</name>
</gene>
<organism evidence="3 4">
    <name type="scientific">Actinomadura parmotrematis</name>
    <dbReference type="NCBI Taxonomy" id="2864039"/>
    <lineage>
        <taxon>Bacteria</taxon>
        <taxon>Bacillati</taxon>
        <taxon>Actinomycetota</taxon>
        <taxon>Actinomycetes</taxon>
        <taxon>Streptosporangiales</taxon>
        <taxon>Thermomonosporaceae</taxon>
        <taxon>Actinomadura</taxon>
    </lineage>
</organism>
<name>A0ABS7FRX3_9ACTN</name>
<sequence>MTGRIDVHQHMVPDFYAAWLREHGVEAPGGRDLPAWSPQEAVELMDRQGIAAGVLSLTTPGVHLGDAAEARAMAREVNRYGAELAAGSPRLGLFASLPLPDVGAAVAEAVHPLDDLHADGVVLLANSRGLYLGDPALEPLMRVLDERSAVAFVHPAELPGTPGVPGIPPFAADFLLDTTRAAFNLVRNDVPRRHPGIRFLLAHAGGFVPYASHRLAVAAFAETGRDPADVLDDLASFYFDTALSSSPAALPTLRAFAKPGRILYGSDWPFAPEPAVAYFNDAIAGDEAISAGNARPLFPRLR</sequence>
<evidence type="ECO:0000313" key="4">
    <source>
        <dbReference type="Proteomes" id="UP000774570"/>
    </source>
</evidence>
<evidence type="ECO:0000256" key="1">
    <source>
        <dbReference type="ARBA" id="ARBA00023239"/>
    </source>
</evidence>
<accession>A0ABS7FRX3</accession>